<dbReference type="InterPro" id="IPR005552">
    <property type="entry name" value="Scramblase"/>
</dbReference>
<dbReference type="Pfam" id="PF03803">
    <property type="entry name" value="Scramblase"/>
    <property type="match status" value="1"/>
</dbReference>
<evidence type="ECO:0000256" key="2">
    <source>
        <dbReference type="ARBA" id="ARBA00004606"/>
    </source>
</evidence>
<keyword evidence="8" id="KW-0472">Membrane</keyword>
<feature type="region of interest" description="Disordered" evidence="12">
    <location>
        <begin position="1"/>
        <end position="37"/>
    </location>
</feature>
<reference evidence="13" key="1">
    <citation type="journal article" date="2022" name="bioRxiv">
        <title>Sequencing and chromosome-scale assembly of the giantPleurodeles waltlgenome.</title>
        <authorList>
            <person name="Brown T."/>
            <person name="Elewa A."/>
            <person name="Iarovenko S."/>
            <person name="Subramanian E."/>
            <person name="Araus A.J."/>
            <person name="Petzold A."/>
            <person name="Susuki M."/>
            <person name="Suzuki K.-i.T."/>
            <person name="Hayashi T."/>
            <person name="Toyoda A."/>
            <person name="Oliveira C."/>
            <person name="Osipova E."/>
            <person name="Leigh N.D."/>
            <person name="Simon A."/>
            <person name="Yun M.H."/>
        </authorList>
    </citation>
    <scope>NUCLEOTIDE SEQUENCE</scope>
    <source>
        <strain evidence="13">20211129_DDA</strain>
        <tissue evidence="13">Liver</tissue>
    </source>
</reference>
<keyword evidence="5" id="KW-0812">Transmembrane</keyword>
<keyword evidence="7" id="KW-1133">Transmembrane helix</keyword>
<accession>A0AAV7KXI1</accession>
<comment type="similarity">
    <text evidence="3 11">Belongs to the phospholipid scramblase family.</text>
</comment>
<comment type="subcellular location">
    <subcellularLocation>
        <location evidence="2">Membrane</location>
        <topology evidence="2">Single-pass type II membrane protein</topology>
    </subcellularLocation>
</comment>
<dbReference type="AlphaFoldDB" id="A0AAV7KXI1"/>
<dbReference type="Proteomes" id="UP001066276">
    <property type="component" value="Chromosome 12"/>
</dbReference>
<comment type="cofactor">
    <cofactor evidence="1 11">
        <name>Ca(2+)</name>
        <dbReference type="ChEBI" id="CHEBI:29108"/>
    </cofactor>
</comment>
<evidence type="ECO:0000256" key="7">
    <source>
        <dbReference type="ARBA" id="ARBA00022989"/>
    </source>
</evidence>
<keyword evidence="9 11" id="KW-0564">Palmitate</keyword>
<keyword evidence="6 11" id="KW-0106">Calcium</keyword>
<evidence type="ECO:0000256" key="10">
    <source>
        <dbReference type="ARBA" id="ARBA00023288"/>
    </source>
</evidence>
<keyword evidence="10 11" id="KW-0449">Lipoprotein</keyword>
<dbReference type="PANTHER" id="PTHR23248:SF38">
    <property type="entry name" value="PHOSPHOLIPID SCRAMBLASE 1"/>
    <property type="match status" value="1"/>
</dbReference>
<evidence type="ECO:0000256" key="9">
    <source>
        <dbReference type="ARBA" id="ARBA00023139"/>
    </source>
</evidence>
<keyword evidence="4" id="KW-0597">Phosphoprotein</keyword>
<evidence type="ECO:0000256" key="4">
    <source>
        <dbReference type="ARBA" id="ARBA00022553"/>
    </source>
</evidence>
<evidence type="ECO:0000313" key="13">
    <source>
        <dbReference type="EMBL" id="KAJ1080075.1"/>
    </source>
</evidence>
<comment type="caution">
    <text evidence="13">The sequence shown here is derived from an EMBL/GenBank/DDBJ whole genome shotgun (WGS) entry which is preliminary data.</text>
</comment>
<dbReference type="GO" id="GO:0017128">
    <property type="term" value="F:phospholipid scramblase activity"/>
    <property type="evidence" value="ECO:0007669"/>
    <property type="project" value="InterPro"/>
</dbReference>
<evidence type="ECO:0000256" key="11">
    <source>
        <dbReference type="RuleBase" id="RU363116"/>
    </source>
</evidence>
<evidence type="ECO:0000256" key="3">
    <source>
        <dbReference type="ARBA" id="ARBA00005350"/>
    </source>
</evidence>
<feature type="region of interest" description="Disordered" evidence="12">
    <location>
        <begin position="54"/>
        <end position="74"/>
    </location>
</feature>
<evidence type="ECO:0000256" key="1">
    <source>
        <dbReference type="ARBA" id="ARBA00001913"/>
    </source>
</evidence>
<dbReference type="GO" id="GO:0005886">
    <property type="term" value="C:plasma membrane"/>
    <property type="evidence" value="ECO:0007669"/>
    <property type="project" value="TreeGrafter"/>
</dbReference>
<evidence type="ECO:0000256" key="12">
    <source>
        <dbReference type="SAM" id="MobiDB-lite"/>
    </source>
</evidence>
<dbReference type="EMBL" id="JANPWB010000016">
    <property type="protein sequence ID" value="KAJ1080075.1"/>
    <property type="molecule type" value="Genomic_DNA"/>
</dbReference>
<sequence>MMLLEGSKKTQKEPFSKRERGRQRPDPDPEKEGIGMAPLGSFYRALHILYDTKDLKDTPQPKANETPQKDETVEAADLRCRRLEGALRHSGETPPQGRQCNPSASLCGRSRVVYPQVGSRTVLRLGEVGRVASHSPKKLTEEPGPDLRHTATCRLQTILMSPGFPAPQQTAIVPYMAEIPGVPPGLEYLTQIDQVIVREKFSSGQTWGRNYELLNVLNQRIFFAKQEIQCCGPLYNLHLTDNNSKEVMQLLQNCKCTCSPDIEIHCPPGNIIGYSVWNWSAFVTSLSIQNATRQTVLVVVGPGFQQNIFGDVNFEVKSNDETQTVGMIRRESGQFTVHFPLDLDVNIKAVLIGSSFFLDAEIYSRRMKMLRDARHHHN</sequence>
<proteinExistence type="inferred from homology"/>
<gene>
    <name evidence="13" type="ORF">NDU88_000296</name>
</gene>
<feature type="compositionally biased region" description="Basic and acidic residues" evidence="12">
    <location>
        <begin position="1"/>
        <end position="33"/>
    </location>
</feature>
<dbReference type="PANTHER" id="PTHR23248">
    <property type="entry name" value="PHOSPHOLIPID SCRAMBLASE-RELATED"/>
    <property type="match status" value="1"/>
</dbReference>
<name>A0AAV7KXI1_PLEWA</name>
<evidence type="ECO:0000313" key="14">
    <source>
        <dbReference type="Proteomes" id="UP001066276"/>
    </source>
</evidence>
<protein>
    <recommendedName>
        <fullName evidence="11">Phospholipid scramblase</fullName>
    </recommendedName>
</protein>
<evidence type="ECO:0000256" key="5">
    <source>
        <dbReference type="ARBA" id="ARBA00022692"/>
    </source>
</evidence>
<organism evidence="13 14">
    <name type="scientific">Pleurodeles waltl</name>
    <name type="common">Iberian ribbed newt</name>
    <dbReference type="NCBI Taxonomy" id="8319"/>
    <lineage>
        <taxon>Eukaryota</taxon>
        <taxon>Metazoa</taxon>
        <taxon>Chordata</taxon>
        <taxon>Craniata</taxon>
        <taxon>Vertebrata</taxon>
        <taxon>Euteleostomi</taxon>
        <taxon>Amphibia</taxon>
        <taxon>Batrachia</taxon>
        <taxon>Caudata</taxon>
        <taxon>Salamandroidea</taxon>
        <taxon>Salamandridae</taxon>
        <taxon>Pleurodelinae</taxon>
        <taxon>Pleurodeles</taxon>
    </lineage>
</organism>
<keyword evidence="14" id="KW-1185">Reference proteome</keyword>
<evidence type="ECO:0000256" key="6">
    <source>
        <dbReference type="ARBA" id="ARBA00022837"/>
    </source>
</evidence>
<comment type="function">
    <text evidence="11">May mediate accelerated ATP-independent bidirectional transbilayer migration of phospholipids upon binding calcium ions that results in a loss of phospholipid asymmetry in the plasma membrane.</text>
</comment>
<evidence type="ECO:0000256" key="8">
    <source>
        <dbReference type="ARBA" id="ARBA00023136"/>
    </source>
</evidence>